<evidence type="ECO:0000259" key="1">
    <source>
        <dbReference type="PROSITE" id="PS50011"/>
    </source>
</evidence>
<dbReference type="Gene3D" id="3.30.200.20">
    <property type="entry name" value="Phosphorylase Kinase, domain 1"/>
    <property type="match status" value="1"/>
</dbReference>
<comment type="caution">
    <text evidence="2">The sequence shown here is derived from an EMBL/GenBank/DDBJ whole genome shotgun (WGS) entry which is preliminary data.</text>
</comment>
<dbReference type="PROSITE" id="PS00108">
    <property type="entry name" value="PROTEIN_KINASE_ST"/>
    <property type="match status" value="1"/>
</dbReference>
<dbReference type="EMBL" id="JABAEW010000002">
    <property type="protein sequence ID" value="NMD85303.1"/>
    <property type="molecule type" value="Genomic_DNA"/>
</dbReference>
<dbReference type="InterPro" id="IPR000719">
    <property type="entry name" value="Prot_kinase_dom"/>
</dbReference>
<feature type="domain" description="Protein kinase" evidence="1">
    <location>
        <begin position="7"/>
        <end position="311"/>
    </location>
</feature>
<evidence type="ECO:0000313" key="3">
    <source>
        <dbReference type="Proteomes" id="UP000576225"/>
    </source>
</evidence>
<dbReference type="CDD" id="cd14014">
    <property type="entry name" value="STKc_PknB_like"/>
    <property type="match status" value="1"/>
</dbReference>
<gene>
    <name evidence="2" type="ORF">HF882_01760</name>
</gene>
<dbReference type="InterPro" id="IPR008271">
    <property type="entry name" value="Ser/Thr_kinase_AS"/>
</dbReference>
<dbReference type="InterPro" id="IPR011009">
    <property type="entry name" value="Kinase-like_dom_sf"/>
</dbReference>
<dbReference type="AlphaFoldDB" id="A0A848ASU4"/>
<name>A0A848ASU4_9BACT</name>
<dbReference type="GO" id="GO:0004674">
    <property type="term" value="F:protein serine/threonine kinase activity"/>
    <property type="evidence" value="ECO:0007669"/>
    <property type="project" value="UniProtKB-KW"/>
</dbReference>
<dbReference type="PANTHER" id="PTHR44167">
    <property type="entry name" value="OVARIAN-SPECIFIC SERINE/THREONINE-PROTEIN KINASE LOK-RELATED"/>
    <property type="match status" value="1"/>
</dbReference>
<proteinExistence type="predicted"/>
<dbReference type="Gene3D" id="1.10.510.10">
    <property type="entry name" value="Transferase(Phosphotransferase) domain 1"/>
    <property type="match status" value="1"/>
</dbReference>
<dbReference type="PROSITE" id="PS50011">
    <property type="entry name" value="PROTEIN_KINASE_DOM"/>
    <property type="match status" value="1"/>
</dbReference>
<evidence type="ECO:0000313" key="2">
    <source>
        <dbReference type="EMBL" id="NMD85303.1"/>
    </source>
</evidence>
<dbReference type="GO" id="GO:0005524">
    <property type="term" value="F:ATP binding"/>
    <property type="evidence" value="ECO:0007669"/>
    <property type="project" value="InterPro"/>
</dbReference>
<protein>
    <submittedName>
        <fullName evidence="2">Serine/threonine protein kinase</fullName>
    </submittedName>
</protein>
<dbReference type="Pfam" id="PF00069">
    <property type="entry name" value="Pkinase"/>
    <property type="match status" value="1"/>
</dbReference>
<keyword evidence="2" id="KW-0808">Transferase</keyword>
<sequence length="544" mass="61898">MIDIPDYEILKKCGHGAYGEVWIARNRAGALVALKTIEKSEQIEKELAGLRCYSRIADSPHLIRLFHIGEIGNTLYYTMELADNIGSEELYIPATLGNLLNRKKRFTPAETVELGEKLLSGLETLHQAGLVHRDIKPENILYVHNEPKLSDIGLVRSVSQSLSLGGTLGFIPPERLKSGSGGRSNADDLYALGKVLYCSLTGNNVEEYPSFPLSLLNDEYSHLNKVILTACNKNPSLRFKTAGEFRNALTNGIPRQKRLWSTLFRMRYWGIGLLFSMILGSAWLLLKPKIVLPSSPEKPLELGEIQHRTYFSLNVTANDPETDSSQTGYVDPVFRKYSPHKLDFAPRSQEVVFNRFSGEEWQSIQSRNFWQSGSTLRLYANAEGGMRLMLPLDYAYAIRFEIDYSKLEDLLIFQVAALNAKGFDRSFYQWTLQKTQGKLTLKPLEYQPENGERKFQIKPIKQPKDTSGFHKVEMLQTSKIFRLYIDGELVLYAPSFFLGGYFTILYQGAGNSNFVELKNFELLKILHDPKCPPRKQYKLPNERL</sequence>
<dbReference type="PANTHER" id="PTHR44167:SF24">
    <property type="entry name" value="SERINE_THREONINE-PROTEIN KINASE CHK2"/>
    <property type="match status" value="1"/>
</dbReference>
<keyword evidence="2" id="KW-0418">Kinase</keyword>
<keyword evidence="2" id="KW-0723">Serine/threonine-protein kinase</keyword>
<reference evidence="2 3" key="1">
    <citation type="submission" date="2020-04" db="EMBL/GenBank/DDBJ databases">
        <authorList>
            <person name="Hitch T.C.A."/>
            <person name="Wylensek D."/>
            <person name="Clavel T."/>
        </authorList>
    </citation>
    <scope>NUCLEOTIDE SEQUENCE [LARGE SCALE GENOMIC DNA]</scope>
    <source>
        <strain evidence="2 3">COR2-253-APC-1A</strain>
    </source>
</reference>
<accession>A0A848ASU4</accession>
<organism evidence="2 3">
    <name type="scientific">Victivallis vadensis</name>
    <dbReference type="NCBI Taxonomy" id="172901"/>
    <lineage>
        <taxon>Bacteria</taxon>
        <taxon>Pseudomonadati</taxon>
        <taxon>Lentisphaerota</taxon>
        <taxon>Lentisphaeria</taxon>
        <taxon>Victivallales</taxon>
        <taxon>Victivallaceae</taxon>
        <taxon>Victivallis</taxon>
    </lineage>
</organism>
<dbReference type="SMART" id="SM00220">
    <property type="entry name" value="S_TKc"/>
    <property type="match status" value="1"/>
</dbReference>
<dbReference type="RefSeq" id="WP_168961359.1">
    <property type="nucleotide sequence ID" value="NZ_JABAEW010000002.1"/>
</dbReference>
<dbReference type="Proteomes" id="UP000576225">
    <property type="component" value="Unassembled WGS sequence"/>
</dbReference>
<dbReference type="SUPFAM" id="SSF56112">
    <property type="entry name" value="Protein kinase-like (PK-like)"/>
    <property type="match status" value="1"/>
</dbReference>